<accession>A0AAW0XIU0</accession>
<evidence type="ECO:0008006" key="5">
    <source>
        <dbReference type="Google" id="ProtNLM"/>
    </source>
</evidence>
<evidence type="ECO:0000313" key="3">
    <source>
        <dbReference type="EMBL" id="KAK8740289.1"/>
    </source>
</evidence>
<evidence type="ECO:0000256" key="2">
    <source>
        <dbReference type="SAM" id="SignalP"/>
    </source>
</evidence>
<keyword evidence="2" id="KW-0732">Signal</keyword>
<feature type="signal peptide" evidence="2">
    <location>
        <begin position="1"/>
        <end position="24"/>
    </location>
</feature>
<feature type="chain" id="PRO_5043642958" description="Saposin B-type domain-containing protein" evidence="2">
    <location>
        <begin position="25"/>
        <end position="198"/>
    </location>
</feature>
<gene>
    <name evidence="3" type="ORF">OTU49_002825</name>
</gene>
<reference evidence="3 4" key="1">
    <citation type="journal article" date="2024" name="BMC Genomics">
        <title>Genome assembly of redclaw crayfish (Cherax quadricarinatus) provides insights into its immune adaptation and hypoxia tolerance.</title>
        <authorList>
            <person name="Liu Z."/>
            <person name="Zheng J."/>
            <person name="Li H."/>
            <person name="Fang K."/>
            <person name="Wang S."/>
            <person name="He J."/>
            <person name="Zhou D."/>
            <person name="Weng S."/>
            <person name="Chi M."/>
            <person name="Gu Z."/>
            <person name="He J."/>
            <person name="Li F."/>
            <person name="Wang M."/>
        </authorList>
    </citation>
    <scope>NUCLEOTIDE SEQUENCE [LARGE SCALE GENOMIC DNA]</scope>
    <source>
        <strain evidence="3">ZL_2023a</strain>
    </source>
</reference>
<protein>
    <recommendedName>
        <fullName evidence="5">Saposin B-type domain-containing protein</fullName>
    </recommendedName>
</protein>
<dbReference type="AlphaFoldDB" id="A0AAW0XIU0"/>
<keyword evidence="4" id="KW-1185">Reference proteome</keyword>
<evidence type="ECO:0000313" key="4">
    <source>
        <dbReference type="Proteomes" id="UP001445076"/>
    </source>
</evidence>
<feature type="compositionally biased region" description="Basic and acidic residues" evidence="1">
    <location>
        <begin position="156"/>
        <end position="180"/>
    </location>
</feature>
<proteinExistence type="predicted"/>
<organism evidence="3 4">
    <name type="scientific">Cherax quadricarinatus</name>
    <name type="common">Australian red claw crayfish</name>
    <dbReference type="NCBI Taxonomy" id="27406"/>
    <lineage>
        <taxon>Eukaryota</taxon>
        <taxon>Metazoa</taxon>
        <taxon>Ecdysozoa</taxon>
        <taxon>Arthropoda</taxon>
        <taxon>Crustacea</taxon>
        <taxon>Multicrustacea</taxon>
        <taxon>Malacostraca</taxon>
        <taxon>Eumalacostraca</taxon>
        <taxon>Eucarida</taxon>
        <taxon>Decapoda</taxon>
        <taxon>Pleocyemata</taxon>
        <taxon>Astacidea</taxon>
        <taxon>Parastacoidea</taxon>
        <taxon>Parastacidae</taxon>
        <taxon>Cherax</taxon>
    </lineage>
</organism>
<name>A0AAW0XIU0_CHEQU</name>
<sequence length="198" mass="21997">MVFGAAWVVAVVLLVSQQAAAAAAADTKEMGPKTELPNDTLFNDPAAFCEGCYGLVHEVDKLMTKWKKEKGSLEEHIDAALLAVCSTDRLRAYVLSPPKMMRLCSGIRAHYEDEIGLVLLQQYSGKKKSNVDKVFQALCRKAIPACTRGIKPMSVARKEKMEKAAEEKKLKEQTEKREGETTQDMNKSSSHHNKKDEL</sequence>
<feature type="region of interest" description="Disordered" evidence="1">
    <location>
        <begin position="154"/>
        <end position="198"/>
    </location>
</feature>
<dbReference type="EMBL" id="JARKIK010000033">
    <property type="protein sequence ID" value="KAK8740289.1"/>
    <property type="molecule type" value="Genomic_DNA"/>
</dbReference>
<comment type="caution">
    <text evidence="3">The sequence shown here is derived from an EMBL/GenBank/DDBJ whole genome shotgun (WGS) entry which is preliminary data.</text>
</comment>
<evidence type="ECO:0000256" key="1">
    <source>
        <dbReference type="SAM" id="MobiDB-lite"/>
    </source>
</evidence>
<feature type="compositionally biased region" description="Basic residues" evidence="1">
    <location>
        <begin position="189"/>
        <end position="198"/>
    </location>
</feature>
<dbReference type="Proteomes" id="UP001445076">
    <property type="component" value="Unassembled WGS sequence"/>
</dbReference>